<sequence length="104" mass="11800">MFILALITSFCSMQAFDEEQIKVVTKATSLVIADVASYGVYSVQIGLSQLRGDKDREKRLQFCLWETQNFLKALNKAHTKEKIDAVSWLFAEQLHVCNKLVSSL</sequence>
<evidence type="ECO:0000313" key="2">
    <source>
        <dbReference type="Proteomes" id="UP000254834"/>
    </source>
</evidence>
<dbReference type="AlphaFoldDB" id="A0A345ZBS4"/>
<dbReference type="Proteomes" id="UP000254834">
    <property type="component" value="Chromosome"/>
</dbReference>
<gene>
    <name evidence="1" type="ORF">C0J27_03225</name>
</gene>
<dbReference type="KEGG" id="cdes:C0J27_03225"/>
<protein>
    <submittedName>
        <fullName evidence="1">Uncharacterized protein</fullName>
    </submittedName>
</protein>
<keyword evidence="2" id="KW-1185">Reference proteome</keyword>
<name>A0A345ZBS4_9BACT</name>
<organism evidence="1 2">
    <name type="scientific">Candidatus Chromulinivorax destructor</name>
    <dbReference type="NCBI Taxonomy" id="2066483"/>
    <lineage>
        <taxon>Bacteria</taxon>
        <taxon>Candidatus Babelota</taxon>
        <taxon>Candidatus Babeliae</taxon>
        <taxon>Candidatus Babeliales</taxon>
        <taxon>Candidatus Chromulinivoraceae</taxon>
        <taxon>Candidatus Chromulinivorax</taxon>
    </lineage>
</organism>
<dbReference type="EMBL" id="CP025544">
    <property type="protein sequence ID" value="AXK60741.1"/>
    <property type="molecule type" value="Genomic_DNA"/>
</dbReference>
<proteinExistence type="predicted"/>
<evidence type="ECO:0000313" key="1">
    <source>
        <dbReference type="EMBL" id="AXK60741.1"/>
    </source>
</evidence>
<reference evidence="1 2" key="1">
    <citation type="submission" date="2017-12" db="EMBL/GenBank/DDBJ databases">
        <title>Chromulinavorax destructans is a abundant pathogen of dominant heterotrophic picoflagllates.</title>
        <authorList>
            <person name="Deeg C.M."/>
            <person name="Zimmer M."/>
            <person name="Suttle C.A."/>
        </authorList>
    </citation>
    <scope>NUCLEOTIDE SEQUENCE [LARGE SCALE GENOMIC DNA]</scope>
    <source>
        <strain evidence="1 2">SeV1</strain>
    </source>
</reference>
<accession>A0A345ZBS4</accession>